<name>A0A0K0FZI0_STRVS</name>
<feature type="compositionally biased region" description="Low complexity" evidence="1">
    <location>
        <begin position="152"/>
        <end position="166"/>
    </location>
</feature>
<organism evidence="3 4">
    <name type="scientific">Strongyloides venezuelensis</name>
    <name type="common">Threadworm</name>
    <dbReference type="NCBI Taxonomy" id="75913"/>
    <lineage>
        <taxon>Eukaryota</taxon>
        <taxon>Metazoa</taxon>
        <taxon>Ecdysozoa</taxon>
        <taxon>Nematoda</taxon>
        <taxon>Chromadorea</taxon>
        <taxon>Rhabditida</taxon>
        <taxon>Tylenchina</taxon>
        <taxon>Panagrolaimomorpha</taxon>
        <taxon>Strongyloidoidea</taxon>
        <taxon>Strongyloididae</taxon>
        <taxon>Strongyloides</taxon>
    </lineage>
</organism>
<feature type="region of interest" description="Disordered" evidence="1">
    <location>
        <begin position="146"/>
        <end position="184"/>
    </location>
</feature>
<dbReference type="WBParaSite" id="SVE_1785900.1">
    <property type="protein sequence ID" value="SVE_1785900.1"/>
    <property type="gene ID" value="SVE_1785900"/>
</dbReference>
<feature type="compositionally biased region" description="Low complexity" evidence="1">
    <location>
        <begin position="26"/>
        <end position="37"/>
    </location>
</feature>
<feature type="chain" id="PRO_5005330598" evidence="2">
    <location>
        <begin position="21"/>
        <end position="184"/>
    </location>
</feature>
<dbReference type="AlphaFoldDB" id="A0A0K0FZI0"/>
<reference evidence="3" key="1">
    <citation type="submission" date="2014-07" db="EMBL/GenBank/DDBJ databases">
        <authorList>
            <person name="Martin A.A"/>
            <person name="De Silva N."/>
        </authorList>
    </citation>
    <scope>NUCLEOTIDE SEQUENCE</scope>
</reference>
<dbReference type="Proteomes" id="UP000035680">
    <property type="component" value="Unassembled WGS sequence"/>
</dbReference>
<sequence length="184" mass="20854">MKYSITYVILAVVIFVTVNGKKRPKTPTTRTTTTTTAPSPPKWQKWNGTKPFKAEDIARNGTKIYNAQVHTNYTFDGIISNQTRNINGIDRYRVRFNVKSCTVQSKGSKKKPVVSYKCERISIKLQAVLKDNKTAGRRTITVKEVGSQEKYTSTTKLSRTTSTPSKVTRKKEEQKKKNSKKKSS</sequence>
<accession>A0A0K0FZI0</accession>
<keyword evidence="2" id="KW-0732">Signal</keyword>
<proteinExistence type="predicted"/>
<reference evidence="4" key="2">
    <citation type="submission" date="2015-08" db="UniProtKB">
        <authorList>
            <consortium name="WormBaseParasite"/>
        </authorList>
    </citation>
    <scope>IDENTIFICATION</scope>
</reference>
<evidence type="ECO:0000256" key="1">
    <source>
        <dbReference type="SAM" id="MobiDB-lite"/>
    </source>
</evidence>
<evidence type="ECO:0000256" key="2">
    <source>
        <dbReference type="SAM" id="SignalP"/>
    </source>
</evidence>
<evidence type="ECO:0000313" key="3">
    <source>
        <dbReference type="Proteomes" id="UP000035680"/>
    </source>
</evidence>
<feature type="signal peptide" evidence="2">
    <location>
        <begin position="1"/>
        <end position="20"/>
    </location>
</feature>
<keyword evidence="3" id="KW-1185">Reference proteome</keyword>
<feature type="region of interest" description="Disordered" evidence="1">
    <location>
        <begin position="22"/>
        <end position="41"/>
    </location>
</feature>
<evidence type="ECO:0000313" key="4">
    <source>
        <dbReference type="WBParaSite" id="SVE_1785900.1"/>
    </source>
</evidence>
<protein>
    <submittedName>
        <fullName evidence="4">Salivary lipocalin</fullName>
    </submittedName>
</protein>